<keyword evidence="9" id="KW-0966">Cell projection</keyword>
<comment type="caution">
    <text evidence="9">The sequence shown here is derived from an EMBL/GenBank/DDBJ whole genome shotgun (WGS) entry which is preliminary data.</text>
</comment>
<dbReference type="Gene3D" id="2.60.40.4070">
    <property type="match status" value="1"/>
</dbReference>
<dbReference type="NCBIfam" id="NF005176">
    <property type="entry name" value="PRK06655.1-1"/>
    <property type="match status" value="1"/>
</dbReference>
<evidence type="ECO:0000256" key="2">
    <source>
        <dbReference type="ARBA" id="ARBA00016013"/>
    </source>
</evidence>
<dbReference type="EMBL" id="WOAJ01000005">
    <property type="protein sequence ID" value="MUI59065.1"/>
    <property type="molecule type" value="Genomic_DNA"/>
</dbReference>
<dbReference type="AlphaFoldDB" id="A0A6A9JV36"/>
<dbReference type="Pfam" id="PF13861">
    <property type="entry name" value="FLgD_tudor"/>
    <property type="match status" value="1"/>
</dbReference>
<dbReference type="InterPro" id="IPR025963">
    <property type="entry name" value="FLgD_Tudor"/>
</dbReference>
<dbReference type="InterPro" id="IPR025965">
    <property type="entry name" value="FlgD/Vpr_Ig-like"/>
</dbReference>
<feature type="compositionally biased region" description="Polar residues" evidence="6">
    <location>
        <begin position="17"/>
        <end position="26"/>
    </location>
</feature>
<feature type="domain" description="FlgD/Vpr Ig-like" evidence="7">
    <location>
        <begin position="110"/>
        <end position="179"/>
    </location>
</feature>
<feature type="region of interest" description="Disordered" evidence="6">
    <location>
        <begin position="1"/>
        <end position="28"/>
    </location>
</feature>
<evidence type="ECO:0000256" key="3">
    <source>
        <dbReference type="ARBA" id="ARBA00022795"/>
    </source>
</evidence>
<keyword evidence="9" id="KW-0282">Flagellum</keyword>
<evidence type="ECO:0000256" key="4">
    <source>
        <dbReference type="ARBA" id="ARBA00024746"/>
    </source>
</evidence>
<evidence type="ECO:0000259" key="8">
    <source>
        <dbReference type="Pfam" id="PF13861"/>
    </source>
</evidence>
<dbReference type="RefSeq" id="WP_033969364.1">
    <property type="nucleotide sequence ID" value="NZ_BSBA01000003.1"/>
</dbReference>
<name>A0A6A9JV36_PSEAI</name>
<dbReference type="Gene3D" id="2.30.30.910">
    <property type="match status" value="1"/>
</dbReference>
<proteinExistence type="inferred from homology"/>
<evidence type="ECO:0000259" key="7">
    <source>
        <dbReference type="Pfam" id="PF13860"/>
    </source>
</evidence>
<protein>
    <recommendedName>
        <fullName evidence="2 5">Basal-body rod modification protein FlgD</fullName>
    </recommendedName>
</protein>
<dbReference type="InterPro" id="IPR005648">
    <property type="entry name" value="FlgD"/>
</dbReference>
<evidence type="ECO:0000256" key="5">
    <source>
        <dbReference type="RuleBase" id="RU362076"/>
    </source>
</evidence>
<keyword evidence="3 5" id="KW-1005">Bacterial flagellum biogenesis</keyword>
<feature type="domain" description="FlgD Tudor-like" evidence="8">
    <location>
        <begin position="87"/>
        <end position="223"/>
    </location>
</feature>
<reference evidence="9" key="1">
    <citation type="submission" date="2019-11" db="EMBL/GenBank/DDBJ databases">
        <title>Genomes of ocular Pseudomonas aeruginosa isolates.</title>
        <authorList>
            <person name="Khan M."/>
            <person name="Rice S.A."/>
            <person name="Willcox M.D.P."/>
            <person name="Stapleton F."/>
        </authorList>
    </citation>
    <scope>NUCLEOTIDE SEQUENCE</scope>
    <source>
        <strain evidence="9">PA206</strain>
    </source>
</reference>
<evidence type="ECO:0000256" key="6">
    <source>
        <dbReference type="SAM" id="MobiDB-lite"/>
    </source>
</evidence>
<accession>A0A6A9JV36</accession>
<evidence type="ECO:0000313" key="9">
    <source>
        <dbReference type="EMBL" id="MUI59065.1"/>
    </source>
</evidence>
<comment type="function">
    <text evidence="4 5">Required for flagellar hook formation. May act as a scaffolding protein.</text>
</comment>
<dbReference type="Pfam" id="PF13860">
    <property type="entry name" value="FlgD_ig"/>
    <property type="match status" value="1"/>
</dbReference>
<evidence type="ECO:0000256" key="1">
    <source>
        <dbReference type="ARBA" id="ARBA00010577"/>
    </source>
</evidence>
<dbReference type="Pfam" id="PF03963">
    <property type="entry name" value="FlgD"/>
    <property type="match status" value="1"/>
</dbReference>
<gene>
    <name evidence="9" type="primary">flgD</name>
    <name evidence="9" type="ORF">GNQ20_14755</name>
</gene>
<comment type="similarity">
    <text evidence="1 5">Belongs to the FlgD family.</text>
</comment>
<sequence>MSIDNVSGTGPAKGSGATDTGQSVKGSGNLGKDEFLKLLVAQLKNQDPMSPQQNGEFIAQLAQFSTVEGVQSLNKSMESILSNYQSSQALQASSLVGRKVIVATDKAVVDTKETFKASLNLPVSSSNVWVNVYDDKGTVVNRINLGQQSAGSVSFMWDGKDSSGKVMPPGTYKFEAQTSIDGKTYGLQTYLPANVDSVTLGQNGGELMLNLAGLGSIPLSKVQIIGQ</sequence>
<organism evidence="9">
    <name type="scientific">Pseudomonas aeruginosa</name>
    <dbReference type="NCBI Taxonomy" id="287"/>
    <lineage>
        <taxon>Bacteria</taxon>
        <taxon>Pseudomonadati</taxon>
        <taxon>Pseudomonadota</taxon>
        <taxon>Gammaproteobacteria</taxon>
        <taxon>Pseudomonadales</taxon>
        <taxon>Pseudomonadaceae</taxon>
        <taxon>Pseudomonas</taxon>
    </lineage>
</organism>
<keyword evidence="9" id="KW-0969">Cilium</keyword>
<dbReference type="GO" id="GO:0044781">
    <property type="term" value="P:bacterial-type flagellum organization"/>
    <property type="evidence" value="ECO:0007669"/>
    <property type="project" value="UniProtKB-UniRule"/>
</dbReference>